<name>A0A8J2P043_9HEXA</name>
<reference evidence="1" key="1">
    <citation type="submission" date="2021-06" db="EMBL/GenBank/DDBJ databases">
        <authorList>
            <person name="Hodson N. C."/>
            <person name="Mongue J. A."/>
            <person name="Jaron S. K."/>
        </authorList>
    </citation>
    <scope>NUCLEOTIDE SEQUENCE</scope>
</reference>
<dbReference type="Proteomes" id="UP000708208">
    <property type="component" value="Unassembled WGS sequence"/>
</dbReference>
<sequence length="22" mass="2367">LKDKILGVPPKFYGVNHAADAL</sequence>
<accession>A0A8J2P043</accession>
<organism evidence="1 2">
    <name type="scientific">Allacma fusca</name>
    <dbReference type="NCBI Taxonomy" id="39272"/>
    <lineage>
        <taxon>Eukaryota</taxon>
        <taxon>Metazoa</taxon>
        <taxon>Ecdysozoa</taxon>
        <taxon>Arthropoda</taxon>
        <taxon>Hexapoda</taxon>
        <taxon>Collembola</taxon>
        <taxon>Symphypleona</taxon>
        <taxon>Sminthuridae</taxon>
        <taxon>Allacma</taxon>
    </lineage>
</organism>
<dbReference type="EMBL" id="CAJVCH010072979">
    <property type="protein sequence ID" value="CAG7720705.1"/>
    <property type="molecule type" value="Genomic_DNA"/>
</dbReference>
<dbReference type="AlphaFoldDB" id="A0A8J2P043"/>
<evidence type="ECO:0000313" key="1">
    <source>
        <dbReference type="EMBL" id="CAG7720705.1"/>
    </source>
</evidence>
<gene>
    <name evidence="1" type="ORF">AFUS01_LOCUS9971</name>
</gene>
<feature type="non-terminal residue" evidence="1">
    <location>
        <position position="1"/>
    </location>
</feature>
<feature type="non-terminal residue" evidence="1">
    <location>
        <position position="22"/>
    </location>
</feature>
<protein>
    <submittedName>
        <fullName evidence="1">Uncharacterized protein</fullName>
    </submittedName>
</protein>
<evidence type="ECO:0000313" key="2">
    <source>
        <dbReference type="Proteomes" id="UP000708208"/>
    </source>
</evidence>
<proteinExistence type="predicted"/>
<keyword evidence="2" id="KW-1185">Reference proteome</keyword>
<comment type="caution">
    <text evidence="1">The sequence shown here is derived from an EMBL/GenBank/DDBJ whole genome shotgun (WGS) entry which is preliminary data.</text>
</comment>